<evidence type="ECO:0000313" key="4">
    <source>
        <dbReference type="Proteomes" id="UP000031666"/>
    </source>
</evidence>
<dbReference type="STRING" id="1481914.JCM19241_3929"/>
<feature type="compositionally biased region" description="Acidic residues" evidence="2">
    <location>
        <begin position="334"/>
        <end position="345"/>
    </location>
</feature>
<reference evidence="3 4" key="2">
    <citation type="submission" date="2015-01" db="EMBL/GenBank/DDBJ databases">
        <authorList>
            <consortium name="NBRP consortium"/>
            <person name="Sawabe T."/>
            <person name="Meirelles P."/>
            <person name="Feng G."/>
            <person name="Sayaka M."/>
            <person name="Hattori M."/>
            <person name="Ohkuma M."/>
        </authorList>
    </citation>
    <scope>NUCLEOTIDE SEQUENCE [LARGE SCALE GENOMIC DNA]</scope>
    <source>
        <strain evidence="4">JCM 19241</strain>
    </source>
</reference>
<feature type="region of interest" description="Disordered" evidence="2">
    <location>
        <begin position="283"/>
        <end position="352"/>
    </location>
</feature>
<dbReference type="InterPro" id="IPR018511">
    <property type="entry name" value="Hemolysin-typ_Ca-bd_CS"/>
</dbReference>
<gene>
    <name evidence="3" type="ORF">JCM19241_3929</name>
</gene>
<dbReference type="InterPro" id="IPR011049">
    <property type="entry name" value="Serralysin-like_metalloprot_C"/>
</dbReference>
<feature type="compositionally biased region" description="Low complexity" evidence="2">
    <location>
        <begin position="287"/>
        <end position="303"/>
    </location>
</feature>
<dbReference type="PROSITE" id="PS00330">
    <property type="entry name" value="HEMOLYSIN_CALCIUM"/>
    <property type="match status" value="1"/>
</dbReference>
<keyword evidence="1" id="KW-0106">Calcium</keyword>
<dbReference type="EMBL" id="BBSC01000006">
    <property type="protein sequence ID" value="GAM76392.1"/>
    <property type="molecule type" value="Genomic_DNA"/>
</dbReference>
<evidence type="ECO:0000256" key="2">
    <source>
        <dbReference type="SAM" id="MobiDB-lite"/>
    </source>
</evidence>
<dbReference type="GO" id="GO:0004035">
    <property type="term" value="F:alkaline phosphatase activity"/>
    <property type="evidence" value="ECO:0007669"/>
    <property type="project" value="UniProtKB-EC"/>
</dbReference>
<dbReference type="InterPro" id="IPR001343">
    <property type="entry name" value="Hemolysn_Ca-bd"/>
</dbReference>
<dbReference type="Gene3D" id="2.150.10.10">
    <property type="entry name" value="Serralysin-like metalloprotease, C-terminal"/>
    <property type="match status" value="1"/>
</dbReference>
<feature type="compositionally biased region" description="Low complexity" evidence="2">
    <location>
        <begin position="310"/>
        <end position="333"/>
    </location>
</feature>
<dbReference type="EC" id="3.1.3.1" evidence="3"/>
<dbReference type="Proteomes" id="UP000031666">
    <property type="component" value="Unassembled WGS sequence"/>
</dbReference>
<keyword evidence="3" id="KW-0378">Hydrolase</keyword>
<dbReference type="AlphaFoldDB" id="A0A0B8QH43"/>
<comment type="caution">
    <text evidence="3">The sequence shown here is derived from an EMBL/GenBank/DDBJ whole genome shotgun (WGS) entry which is preliminary data.</text>
</comment>
<dbReference type="GO" id="GO:0005509">
    <property type="term" value="F:calcium ion binding"/>
    <property type="evidence" value="ECO:0007669"/>
    <property type="project" value="InterPro"/>
</dbReference>
<accession>A0A0B8QH43</accession>
<name>A0A0B8QH43_9VIBR</name>
<evidence type="ECO:0000256" key="1">
    <source>
        <dbReference type="ARBA" id="ARBA00022837"/>
    </source>
</evidence>
<proteinExistence type="predicted"/>
<dbReference type="Pfam" id="PF00353">
    <property type="entry name" value="HemolysinCabind"/>
    <property type="match status" value="3"/>
</dbReference>
<organism evidence="3 4">
    <name type="scientific">Vibrio ishigakensis</name>
    <dbReference type="NCBI Taxonomy" id="1481914"/>
    <lineage>
        <taxon>Bacteria</taxon>
        <taxon>Pseudomonadati</taxon>
        <taxon>Pseudomonadota</taxon>
        <taxon>Gammaproteobacteria</taxon>
        <taxon>Vibrionales</taxon>
        <taxon>Vibrionaceae</taxon>
        <taxon>Vibrio</taxon>
    </lineage>
</organism>
<dbReference type="PRINTS" id="PR00313">
    <property type="entry name" value="CABNDNGRPT"/>
</dbReference>
<sequence>MLGGNSGDQITTGDDKDIVIGDNGEVDYVDGVRRLITSTDTENGTGGDDVINLGAGQDHAIAGVGNDEVRNASDESIIIGDDGFISNDAEGRYIEVSTGNTEIGGDDLLIGGSDRDIIFGGYGSDEIYGGAGHDILGGDGSLVTRDADGTIVFEAIDLFTGGSDTLDGGAGEDRMQGHYGNDFFFANFSEDVLVGEYGRFTFVEIDDEIVPESIISLANGELDLIRVLQTGLFSGYADQVYQESAYREVGRERAEDEAEAEVEFTEEAELAFIELGGIMTSTGAGGASAPSAPTANTASQAPAPEKEPEVVPQEATEPAAEDAAPVEAAPEAEAQAESEQVEEQSQELVAEAESGINLDAAIASVAGAASWMVMRADTKGRGARKN</sequence>
<protein>
    <submittedName>
        <fullName evidence="3">Alkaline phosphatase</fullName>
        <ecNumber evidence="3">3.1.3.1</ecNumber>
    </submittedName>
</protein>
<evidence type="ECO:0000313" key="3">
    <source>
        <dbReference type="EMBL" id="GAM76392.1"/>
    </source>
</evidence>
<dbReference type="SUPFAM" id="SSF51120">
    <property type="entry name" value="beta-Roll"/>
    <property type="match status" value="1"/>
</dbReference>
<reference evidence="3 4" key="1">
    <citation type="submission" date="2015-01" db="EMBL/GenBank/DDBJ databases">
        <title>Vibrio sp. C94 JCM 19241 whole genome shotgun sequence.</title>
        <authorList>
            <person name="Sawabe T."/>
            <person name="Meirelles P."/>
            <person name="Feng G."/>
            <person name="Sayaka M."/>
            <person name="Hattori M."/>
            <person name="Ohkuma M."/>
        </authorList>
    </citation>
    <scope>NUCLEOTIDE SEQUENCE [LARGE SCALE GENOMIC DNA]</scope>
    <source>
        <strain evidence="4">JCM 19241</strain>
    </source>
</reference>